<feature type="transmembrane region" description="Helical" evidence="7">
    <location>
        <begin position="68"/>
        <end position="90"/>
    </location>
</feature>
<organism evidence="8 9">
    <name type="scientific">Lysinibacillus sphaericus OT4b.31</name>
    <dbReference type="NCBI Taxonomy" id="1285586"/>
    <lineage>
        <taxon>Bacteria</taxon>
        <taxon>Bacillati</taxon>
        <taxon>Bacillota</taxon>
        <taxon>Bacilli</taxon>
        <taxon>Bacillales</taxon>
        <taxon>Bacillaceae</taxon>
        <taxon>Lysinibacillus</taxon>
    </lineage>
</organism>
<reference evidence="8 9" key="1">
    <citation type="submission" date="2013-04" db="EMBL/GenBank/DDBJ databases">
        <title>Draft genome of the heavy metal tolerant bacterium Lysinibacillus sphaericus strain OT4b.31.</title>
        <authorList>
            <person name="Pena-Montenegro T.D."/>
            <person name="Dussan J."/>
        </authorList>
    </citation>
    <scope>NUCLEOTIDE SEQUENCE [LARGE SCALE GENOMIC DNA]</scope>
    <source>
        <strain evidence="8 9">OT4b.31</strain>
    </source>
</reference>
<name>R7ZIY9_LYSSH</name>
<dbReference type="PANTHER" id="PTHR13285:SF18">
    <property type="entry name" value="PROTEIN-CYSTEINE N-PALMITOYLTRANSFERASE RASP"/>
    <property type="match status" value="1"/>
</dbReference>
<feature type="transmembrane region" description="Helical" evidence="7">
    <location>
        <begin position="134"/>
        <end position="154"/>
    </location>
</feature>
<comment type="subcellular location">
    <subcellularLocation>
        <location evidence="1">Cell membrane</location>
        <topology evidence="1">Multi-pass membrane protein</topology>
    </subcellularLocation>
</comment>
<dbReference type="InterPro" id="IPR004299">
    <property type="entry name" value="MBOAT_fam"/>
</dbReference>
<evidence type="ECO:0000256" key="7">
    <source>
        <dbReference type="SAM" id="Phobius"/>
    </source>
</evidence>
<dbReference type="PANTHER" id="PTHR13285">
    <property type="entry name" value="ACYLTRANSFERASE"/>
    <property type="match status" value="1"/>
</dbReference>
<comment type="caution">
    <text evidence="8">The sequence shown here is derived from an EMBL/GenBank/DDBJ whole genome shotgun (WGS) entry which is preliminary data.</text>
</comment>
<feature type="transmembrane region" description="Helical" evidence="7">
    <location>
        <begin position="181"/>
        <end position="198"/>
    </location>
</feature>
<feature type="transmembrane region" description="Helical" evidence="7">
    <location>
        <begin position="210"/>
        <end position="227"/>
    </location>
</feature>
<feature type="transmembrane region" description="Helical" evidence="7">
    <location>
        <begin position="443"/>
        <end position="466"/>
    </location>
</feature>
<feature type="transmembrane region" description="Helical" evidence="7">
    <location>
        <begin position="159"/>
        <end position="175"/>
    </location>
</feature>
<dbReference type="InterPro" id="IPR051085">
    <property type="entry name" value="MB_O-acyltransferase"/>
</dbReference>
<evidence type="ECO:0000313" key="9">
    <source>
        <dbReference type="Proteomes" id="UP000013911"/>
    </source>
</evidence>
<evidence type="ECO:0000256" key="4">
    <source>
        <dbReference type="ARBA" id="ARBA00022692"/>
    </source>
</evidence>
<protein>
    <submittedName>
        <fullName evidence="8">Alginate O-acetyltransferase</fullName>
    </submittedName>
</protein>
<dbReference type="eggNOG" id="COG1696">
    <property type="taxonomic scope" value="Bacteria"/>
</dbReference>
<keyword evidence="4 7" id="KW-0812">Transmembrane</keyword>
<keyword evidence="8" id="KW-0808">Transferase</keyword>
<evidence type="ECO:0000256" key="5">
    <source>
        <dbReference type="ARBA" id="ARBA00022989"/>
    </source>
</evidence>
<evidence type="ECO:0000256" key="6">
    <source>
        <dbReference type="ARBA" id="ARBA00023136"/>
    </source>
</evidence>
<keyword evidence="3" id="KW-1003">Cell membrane</keyword>
<gene>
    <name evidence="8" type="ORF">H131_05334</name>
</gene>
<feature type="transmembrane region" description="Helical" evidence="7">
    <location>
        <begin position="6"/>
        <end position="31"/>
    </location>
</feature>
<evidence type="ECO:0000256" key="3">
    <source>
        <dbReference type="ARBA" id="ARBA00022475"/>
    </source>
</evidence>
<dbReference type="HOGENOM" id="CLU_025255_1_3_9"/>
<dbReference type="AlphaFoldDB" id="R7ZIY9"/>
<dbReference type="PATRIC" id="fig|1285586.5.peg.1081"/>
<feature type="transmembrane region" description="Helical" evidence="7">
    <location>
        <begin position="110"/>
        <end position="128"/>
    </location>
</feature>
<dbReference type="EMBL" id="AQPX01000008">
    <property type="protein sequence ID" value="EON74060.1"/>
    <property type="molecule type" value="Genomic_DNA"/>
</dbReference>
<accession>R7ZIY9</accession>
<dbReference type="PIRSF" id="PIRSF500217">
    <property type="entry name" value="AlgI"/>
    <property type="match status" value="1"/>
</dbReference>
<feature type="transmembrane region" description="Helical" evidence="7">
    <location>
        <begin position="540"/>
        <end position="560"/>
    </location>
</feature>
<keyword evidence="6 7" id="KW-0472">Membrane</keyword>
<proteinExistence type="inferred from homology"/>
<feature type="transmembrane region" description="Helical" evidence="7">
    <location>
        <begin position="38"/>
        <end position="62"/>
    </location>
</feature>
<evidence type="ECO:0000313" key="8">
    <source>
        <dbReference type="EMBL" id="EON74060.1"/>
    </source>
</evidence>
<dbReference type="InterPro" id="IPR024194">
    <property type="entry name" value="Ac/AlaTfrase_AlgI/DltB"/>
</dbReference>
<dbReference type="InterPro" id="IPR028362">
    <property type="entry name" value="AlgI"/>
</dbReference>
<comment type="similarity">
    <text evidence="2">Belongs to the membrane-bound acyltransferase family.</text>
</comment>
<dbReference type="Pfam" id="PF03062">
    <property type="entry name" value="MBOAT"/>
    <property type="match status" value="1"/>
</dbReference>
<feature type="transmembrane region" description="Helical" evidence="7">
    <location>
        <begin position="487"/>
        <end position="504"/>
    </location>
</feature>
<feature type="transmembrane region" description="Helical" evidence="7">
    <location>
        <begin position="580"/>
        <end position="598"/>
    </location>
</feature>
<sequence>MIFTMLSAIVGVLSAILSMLSAIVGVLSAILMMLSAIVGVLSAILSMLSAIIGVLSAILMMLSAIVGVLSAIFTMLSAIVGILSAICRCYRRLSLFYQRFTQCYQRLRRLSTYLLTTITTTCFFNLIGMGFEGMVFSSLIFLYVFLPLVLVVYFISPKMLRNTILLLASLFFYAWGEPKYVLLMMLSILLNYVLGIVIENTVSQSKRKTLLWLVIVSNLAILGYYKYAGFFVDILNNYLEQPIEWQAVPLPIGISFYTFQALSYVIDVYRKDVKAQRNFLDLSLFITLFPQLVAGPIVRYQTVAEQIKKRLSTAEDWMIGSRRFVQGLAKKVLIANPMGEVADHVFSLSGGDLTTGTAWIGILAYSLQIYFDFSGYSDMAIGLARIFGFKFEENFNYPYIAQSVTDFWRRWHISLSSWFRDYVYFPLGGSRVSHEWKLYRNLLIVWTLTGFWHGASWTFMAWGFYYGILICLEKWVLLKWLERIPRLVRHLYILIIVMIGWVFFRANDFTYAFTFIKTMFGLSDVPLYNYETILLAKDYAIYFIVAIIFAMPIYQLYQHWSEQKATTSLSFDWGLRLTQTIYYGALLLFITMFLVNATHNPFIYFRF</sequence>
<dbReference type="PIRSF" id="PIRSF016636">
    <property type="entry name" value="AlgI_DltB"/>
    <property type="match status" value="1"/>
</dbReference>
<dbReference type="GO" id="GO:0016020">
    <property type="term" value="C:membrane"/>
    <property type="evidence" value="ECO:0007669"/>
    <property type="project" value="UniProtKB-SubCell"/>
</dbReference>
<evidence type="ECO:0000256" key="2">
    <source>
        <dbReference type="ARBA" id="ARBA00010323"/>
    </source>
</evidence>
<keyword evidence="5 7" id="KW-1133">Transmembrane helix</keyword>
<dbReference type="Proteomes" id="UP000013911">
    <property type="component" value="Unassembled WGS sequence"/>
</dbReference>
<evidence type="ECO:0000256" key="1">
    <source>
        <dbReference type="ARBA" id="ARBA00004651"/>
    </source>
</evidence>
<feature type="transmembrane region" description="Helical" evidence="7">
    <location>
        <begin position="247"/>
        <end position="266"/>
    </location>
</feature>
<dbReference type="GO" id="GO:0016746">
    <property type="term" value="F:acyltransferase activity"/>
    <property type="evidence" value="ECO:0007669"/>
    <property type="project" value="TreeGrafter"/>
</dbReference>